<evidence type="ECO:0008006" key="3">
    <source>
        <dbReference type="Google" id="ProtNLM"/>
    </source>
</evidence>
<dbReference type="RefSeq" id="WP_376871759.1">
    <property type="nucleotide sequence ID" value="NZ_JBHUHP010000001.1"/>
</dbReference>
<evidence type="ECO:0000313" key="1">
    <source>
        <dbReference type="EMBL" id="MFD2090260.1"/>
    </source>
</evidence>
<organism evidence="1 2">
    <name type="scientific">Blastococcus deserti</name>
    <dbReference type="NCBI Taxonomy" id="2259033"/>
    <lineage>
        <taxon>Bacteria</taxon>
        <taxon>Bacillati</taxon>
        <taxon>Actinomycetota</taxon>
        <taxon>Actinomycetes</taxon>
        <taxon>Geodermatophilales</taxon>
        <taxon>Geodermatophilaceae</taxon>
        <taxon>Blastococcus</taxon>
    </lineage>
</organism>
<proteinExistence type="predicted"/>
<gene>
    <name evidence="1" type="ORF">ACFSHS_01615</name>
</gene>
<comment type="caution">
    <text evidence="1">The sequence shown here is derived from an EMBL/GenBank/DDBJ whole genome shotgun (WGS) entry which is preliminary data.</text>
</comment>
<evidence type="ECO:0000313" key="2">
    <source>
        <dbReference type="Proteomes" id="UP001597402"/>
    </source>
</evidence>
<protein>
    <recommendedName>
        <fullName evidence="3">Antibiotic biosynthesis monooxygenase</fullName>
    </recommendedName>
</protein>
<keyword evidence="2" id="KW-1185">Reference proteome</keyword>
<accession>A0ABW4X5B4</accession>
<dbReference type="EMBL" id="JBHUHP010000001">
    <property type="protein sequence ID" value="MFD2090260.1"/>
    <property type="molecule type" value="Genomic_DNA"/>
</dbReference>
<dbReference type="Proteomes" id="UP001597402">
    <property type="component" value="Unassembled WGS sequence"/>
</dbReference>
<name>A0ABW4X5B4_9ACTN</name>
<reference evidence="2" key="1">
    <citation type="journal article" date="2019" name="Int. J. Syst. Evol. Microbiol.">
        <title>The Global Catalogue of Microorganisms (GCM) 10K type strain sequencing project: providing services to taxonomists for standard genome sequencing and annotation.</title>
        <authorList>
            <consortium name="The Broad Institute Genomics Platform"/>
            <consortium name="The Broad Institute Genome Sequencing Center for Infectious Disease"/>
            <person name="Wu L."/>
            <person name="Ma J."/>
        </authorList>
    </citation>
    <scope>NUCLEOTIDE SEQUENCE [LARGE SCALE GENOMIC DNA]</scope>
    <source>
        <strain evidence="2">JCM 3338</strain>
    </source>
</reference>
<sequence length="98" mass="10930">MPGGSRFTVVSLIDLPPESVTAFQRYEDAVLPLLHRHDGRLERRLRTPDGTTEVHVLSFSSEAAYGGYLDDPQRVDHRSLLDGVELTTRVVESLSEVP</sequence>